<feature type="binding site" evidence="3">
    <location>
        <position position="199"/>
    </location>
    <ligand>
        <name>Mg(2+)</name>
        <dbReference type="ChEBI" id="CHEBI:18420"/>
    </ligand>
</feature>
<name>A0A1F6DLU7_9BACT</name>
<comment type="caution">
    <text evidence="4">The sequence shown here is derived from an EMBL/GenBank/DDBJ whole genome shotgun (WGS) entry which is preliminary data.</text>
</comment>
<feature type="binding site" evidence="3">
    <location>
        <position position="66"/>
    </location>
    <ligand>
        <name>substrate</name>
    </ligand>
</feature>
<sequence length="231" mass="26212">MNESNTPQCVGLILDGNRRYAEERGQLTLRGHEAGLDNLERILEALFSRGVAHVACYAFSTENWKRSEDEVSGLMKLFTKGLPRLEQSLIKSGRRTTTTIRFCGQLERFAQDAQDMMADIEERNPAQPTTTVWMLLSYGGHAEIVHAAKKALARSKEISEDTIEENLWTAGMPAPDMIIRTAGDERLSGFLLWQSAYSELFFTKTLWPAFDEVELDTLLTEFATRKRRFGK</sequence>
<dbReference type="CDD" id="cd00475">
    <property type="entry name" value="Cis_IPPS"/>
    <property type="match status" value="1"/>
</dbReference>
<dbReference type="STRING" id="1798491.A3C87_02325"/>
<keyword evidence="1 3" id="KW-0808">Transferase</keyword>
<dbReference type="AlphaFoldDB" id="A0A1F6DLU7"/>
<proteinExistence type="inferred from homology"/>
<dbReference type="GO" id="GO:0016094">
    <property type="term" value="P:polyprenol biosynthetic process"/>
    <property type="evidence" value="ECO:0007669"/>
    <property type="project" value="TreeGrafter"/>
</dbReference>
<feature type="binding site" evidence="3">
    <location>
        <position position="64"/>
    </location>
    <ligand>
        <name>substrate</name>
    </ligand>
</feature>
<evidence type="ECO:0000256" key="1">
    <source>
        <dbReference type="ARBA" id="ARBA00022679"/>
    </source>
</evidence>
<protein>
    <recommendedName>
        <fullName evidence="3">Isoprenyl transferase</fullName>
        <ecNumber evidence="3">2.5.1.-</ecNumber>
    </recommendedName>
</protein>
<dbReference type="GO" id="GO:0045547">
    <property type="term" value="F:ditrans,polycis-polyprenyl diphosphate synthase [(2E,6E)-farnesyl diphosphate specific] activity"/>
    <property type="evidence" value="ECO:0007669"/>
    <property type="project" value="TreeGrafter"/>
</dbReference>
<reference evidence="4 5" key="1">
    <citation type="journal article" date="2016" name="Nat. Commun.">
        <title>Thousands of microbial genomes shed light on interconnected biogeochemical processes in an aquifer system.</title>
        <authorList>
            <person name="Anantharaman K."/>
            <person name="Brown C.T."/>
            <person name="Hug L.A."/>
            <person name="Sharon I."/>
            <person name="Castelle C.J."/>
            <person name="Probst A.J."/>
            <person name="Thomas B.C."/>
            <person name="Singh A."/>
            <person name="Wilkins M.J."/>
            <person name="Karaoz U."/>
            <person name="Brodie E.L."/>
            <person name="Williams K.H."/>
            <person name="Hubbard S.S."/>
            <person name="Banfield J.F."/>
        </authorList>
    </citation>
    <scope>NUCLEOTIDE SEQUENCE [LARGE SCALE GENOMIC DNA]</scope>
</reference>
<feature type="binding site" evidence="3">
    <location>
        <begin position="60"/>
        <end position="62"/>
    </location>
    <ligand>
        <name>substrate</name>
    </ligand>
</feature>
<accession>A0A1F6DLU7</accession>
<dbReference type="EMBL" id="MFLE01000004">
    <property type="protein sequence ID" value="OGG62421.1"/>
    <property type="molecule type" value="Genomic_DNA"/>
</dbReference>
<feature type="binding site" evidence="3">
    <location>
        <begin position="186"/>
        <end position="188"/>
    </location>
    <ligand>
        <name>substrate</name>
    </ligand>
</feature>
<dbReference type="PANTHER" id="PTHR10291:SF43">
    <property type="entry name" value="DEHYDRODOLICHYL DIPHOSPHATE SYNTHASE COMPLEX SUBUNIT DHDDS"/>
    <property type="match status" value="1"/>
</dbReference>
<feature type="binding site" evidence="3">
    <location>
        <position position="15"/>
    </location>
    <ligand>
        <name>Mg(2+)</name>
        <dbReference type="ChEBI" id="CHEBI:18420"/>
    </ligand>
</feature>
<dbReference type="Proteomes" id="UP000176511">
    <property type="component" value="Unassembled WGS sequence"/>
</dbReference>
<dbReference type="PANTHER" id="PTHR10291">
    <property type="entry name" value="DEHYDRODOLICHYL DIPHOSPHATE SYNTHASE FAMILY MEMBER"/>
    <property type="match status" value="1"/>
</dbReference>
<organism evidence="4 5">
    <name type="scientific">Candidatus Kaiserbacteria bacterium RIFCSPHIGHO2_02_FULL_49_34</name>
    <dbReference type="NCBI Taxonomy" id="1798491"/>
    <lineage>
        <taxon>Bacteria</taxon>
        <taxon>Candidatus Kaiseribacteriota</taxon>
    </lineage>
</organism>
<evidence type="ECO:0000313" key="5">
    <source>
        <dbReference type="Proteomes" id="UP000176511"/>
    </source>
</evidence>
<evidence type="ECO:0000313" key="4">
    <source>
        <dbReference type="EMBL" id="OGG62421.1"/>
    </source>
</evidence>
<dbReference type="InterPro" id="IPR018520">
    <property type="entry name" value="UPP_synth-like_CS"/>
</dbReference>
<dbReference type="NCBIfam" id="TIGR00055">
    <property type="entry name" value="uppS"/>
    <property type="match status" value="1"/>
</dbReference>
<dbReference type="PROSITE" id="PS01066">
    <property type="entry name" value="UPP_SYNTHASE"/>
    <property type="match status" value="1"/>
</dbReference>
<comment type="caution">
    <text evidence="3">Lacks conserved residue(s) required for the propagation of feature annotation.</text>
</comment>
<dbReference type="HAMAP" id="MF_01139">
    <property type="entry name" value="ISPT"/>
    <property type="match status" value="1"/>
</dbReference>
<feature type="active site" evidence="3">
    <location>
        <position position="15"/>
    </location>
</feature>
<evidence type="ECO:0000256" key="2">
    <source>
        <dbReference type="ARBA" id="ARBA00038453"/>
    </source>
</evidence>
<dbReference type="Pfam" id="PF01255">
    <property type="entry name" value="Prenyltransf"/>
    <property type="match status" value="1"/>
</dbReference>
<dbReference type="Gene3D" id="3.40.1180.10">
    <property type="entry name" value="Decaprenyl diphosphate synthase-like"/>
    <property type="match status" value="1"/>
</dbReference>
<evidence type="ECO:0000256" key="3">
    <source>
        <dbReference type="HAMAP-Rule" id="MF_01139"/>
    </source>
</evidence>
<comment type="cofactor">
    <cofactor evidence="3">
        <name>Mg(2+)</name>
        <dbReference type="ChEBI" id="CHEBI:18420"/>
    </cofactor>
    <text evidence="3">Binds 2 magnesium ions per subunit.</text>
</comment>
<dbReference type="InterPro" id="IPR001441">
    <property type="entry name" value="UPP_synth-like"/>
</dbReference>
<feature type="binding site" evidence="3">
    <location>
        <position position="180"/>
    </location>
    <ligand>
        <name>substrate</name>
    </ligand>
</feature>
<keyword evidence="3" id="KW-0460">Magnesium</keyword>
<feature type="binding site" evidence="3">
    <location>
        <begin position="16"/>
        <end position="19"/>
    </location>
    <ligand>
        <name>substrate</name>
    </ligand>
</feature>
<dbReference type="SUPFAM" id="SSF64005">
    <property type="entry name" value="Undecaprenyl diphosphate synthase"/>
    <property type="match status" value="1"/>
</dbReference>
<feature type="active site" description="Proton acceptor" evidence="3">
    <location>
        <position position="63"/>
    </location>
</feature>
<dbReference type="EC" id="2.5.1.-" evidence="3"/>
<dbReference type="InterPro" id="IPR036424">
    <property type="entry name" value="UPP_synth-like_sf"/>
</dbReference>
<comment type="function">
    <text evidence="3">Catalyzes the condensation of isopentenyl diphosphate (IPP) with allylic pyrophosphates generating different type of terpenoids.</text>
</comment>
<feature type="binding site" evidence="3">
    <location>
        <position position="32"/>
    </location>
    <ligand>
        <name>substrate</name>
    </ligand>
</feature>
<comment type="similarity">
    <text evidence="2">Belongs to the UPP synthase family. Z-FPP synthase subfamily.</text>
</comment>
<gene>
    <name evidence="4" type="ORF">A3C87_02325</name>
</gene>
<keyword evidence="3" id="KW-0479">Metal-binding</keyword>
<dbReference type="GO" id="GO:0000287">
    <property type="term" value="F:magnesium ion binding"/>
    <property type="evidence" value="ECO:0007669"/>
    <property type="project" value="UniProtKB-UniRule"/>
</dbReference>
<comment type="subunit">
    <text evidence="3">Homodimer.</text>
</comment>